<dbReference type="Pfam" id="PF00150">
    <property type="entry name" value="Cellulase"/>
    <property type="match status" value="1"/>
</dbReference>
<comment type="catalytic activity">
    <reaction evidence="11">
        <text>Random hydrolysis of (1-&gt;6)-linkages in (1-&gt;6)-beta-D-glucans.</text>
        <dbReference type="EC" id="3.2.1.75"/>
    </reaction>
</comment>
<proteinExistence type="inferred from homology"/>
<dbReference type="GO" id="GO:0046557">
    <property type="term" value="F:glucan endo-1,6-beta-glucosidase activity"/>
    <property type="evidence" value="ECO:0007669"/>
    <property type="project" value="UniProtKB-EC"/>
</dbReference>
<keyword evidence="10" id="KW-0624">Polysaccharide degradation</keyword>
<dbReference type="InterPro" id="IPR050386">
    <property type="entry name" value="Glycosyl_hydrolase_5"/>
</dbReference>
<evidence type="ECO:0000256" key="6">
    <source>
        <dbReference type="ARBA" id="ARBA00023180"/>
    </source>
</evidence>
<keyword evidence="9" id="KW-0961">Cell wall biogenesis/degradation</keyword>
<dbReference type="PANTHER" id="PTHR31297">
    <property type="entry name" value="GLUCAN ENDO-1,6-BETA-GLUCOSIDASE B"/>
    <property type="match status" value="1"/>
</dbReference>
<comment type="subcellular location">
    <subcellularLocation>
        <location evidence="1">Secreted</location>
    </subcellularLocation>
</comment>
<reference evidence="20" key="1">
    <citation type="submission" date="2022-07" db="EMBL/GenBank/DDBJ databases">
        <title>Fungi with potential for degradation of polypropylene.</title>
        <authorList>
            <person name="Gostincar C."/>
        </authorList>
    </citation>
    <scope>NUCLEOTIDE SEQUENCE</scope>
    <source>
        <strain evidence="20">EXF-13308</strain>
    </source>
</reference>
<dbReference type="GO" id="GO:0009251">
    <property type="term" value="P:glucan catabolic process"/>
    <property type="evidence" value="ECO:0007669"/>
    <property type="project" value="TreeGrafter"/>
</dbReference>
<keyword evidence="8 17" id="KW-0326">Glycosidase</keyword>
<dbReference type="Proteomes" id="UP001174694">
    <property type="component" value="Unassembled WGS sequence"/>
</dbReference>
<keyword evidence="21" id="KW-1185">Reference proteome</keyword>
<dbReference type="EC" id="3.2.1.75" evidence="13"/>
<comment type="similarity">
    <text evidence="2 17">Belongs to the glycosyl hydrolase 5 (cellulase A) family.</text>
</comment>
<dbReference type="AlphaFoldDB" id="A0AA38S2S1"/>
<evidence type="ECO:0000256" key="1">
    <source>
        <dbReference type="ARBA" id="ARBA00004613"/>
    </source>
</evidence>
<name>A0AA38S2S1_9PEZI</name>
<sequence>MAPRLYLFALTALASLGHAWLPAEQADEPSDLRHAKRNSKRWLPPTQKIRGVNLGSLFVFEPWMAGNTWNAMCGEGVQSEFDCMIKLGQAQGDAAFQKHWGSFITEADFDEIVSYGLNTVRIPLGYWMDESIVYGDSEHFPRGGFQYLKQVVGWARDKGIYVILNMHGAPGAQVAKDAFTGQFASTPGFYQTYQYDRGIAFLSWLTEQIWTNDEFRNVFMLEVVNEPVQGDTPETLRSYFYPKAYDAIRDKEQSLGITPNNGLHIQFMGSNWGSGDPKQYLSSTYFAAYDDHRYLKWAGTPVDKDTYISTSCGDDRQASGESPTVVGEFSLSVPDDVQWTAEWEPSGDKDFYKRWFAAQVSAYEKYTYGWVFWSWKTELGDYRWTYKDAVAAGVIPKDLDTIASSGVC</sequence>
<dbReference type="InterPro" id="IPR001547">
    <property type="entry name" value="Glyco_hydro_5"/>
</dbReference>
<keyword evidence="5 17" id="KW-0378">Hydrolase</keyword>
<evidence type="ECO:0000256" key="18">
    <source>
        <dbReference type="SAM" id="SignalP"/>
    </source>
</evidence>
<evidence type="ECO:0000256" key="3">
    <source>
        <dbReference type="ARBA" id="ARBA00022525"/>
    </source>
</evidence>
<feature type="chain" id="PRO_5041441818" description="glucan endo-1,6-beta-glucosidase" evidence="18">
    <location>
        <begin position="20"/>
        <end position="408"/>
    </location>
</feature>
<evidence type="ECO:0000256" key="2">
    <source>
        <dbReference type="ARBA" id="ARBA00005641"/>
    </source>
</evidence>
<evidence type="ECO:0000256" key="8">
    <source>
        <dbReference type="ARBA" id="ARBA00023295"/>
    </source>
</evidence>
<evidence type="ECO:0000313" key="21">
    <source>
        <dbReference type="Proteomes" id="UP001174694"/>
    </source>
</evidence>
<evidence type="ECO:0000256" key="13">
    <source>
        <dbReference type="ARBA" id="ARBA00038935"/>
    </source>
</evidence>
<dbReference type="FunFam" id="3.20.20.80:FF:000269">
    <property type="entry name" value="Probable glucan endo-1,6-beta-glucosidase B"/>
    <property type="match status" value="1"/>
</dbReference>
<dbReference type="Gene3D" id="3.20.20.80">
    <property type="entry name" value="Glycosidases"/>
    <property type="match status" value="1"/>
</dbReference>
<keyword evidence="7" id="KW-0119">Carbohydrate metabolism</keyword>
<dbReference type="GO" id="GO:0009986">
    <property type="term" value="C:cell surface"/>
    <property type="evidence" value="ECO:0007669"/>
    <property type="project" value="TreeGrafter"/>
</dbReference>
<evidence type="ECO:0000256" key="15">
    <source>
        <dbReference type="ARBA" id="ARBA00042025"/>
    </source>
</evidence>
<evidence type="ECO:0000256" key="16">
    <source>
        <dbReference type="ARBA" id="ARBA00043257"/>
    </source>
</evidence>
<evidence type="ECO:0000259" key="19">
    <source>
        <dbReference type="Pfam" id="PF00150"/>
    </source>
</evidence>
<dbReference type="EMBL" id="JANBVO010000004">
    <property type="protein sequence ID" value="KAJ9155054.1"/>
    <property type="molecule type" value="Genomic_DNA"/>
</dbReference>
<evidence type="ECO:0000256" key="10">
    <source>
        <dbReference type="ARBA" id="ARBA00023326"/>
    </source>
</evidence>
<accession>A0AA38S2S1</accession>
<feature type="domain" description="Glycoside hydrolase family 5" evidence="19">
    <location>
        <begin position="95"/>
        <end position="377"/>
    </location>
</feature>
<dbReference type="GO" id="GO:0071555">
    <property type="term" value="P:cell wall organization"/>
    <property type="evidence" value="ECO:0007669"/>
    <property type="project" value="UniProtKB-KW"/>
</dbReference>
<evidence type="ECO:0000256" key="7">
    <source>
        <dbReference type="ARBA" id="ARBA00023277"/>
    </source>
</evidence>
<dbReference type="InterPro" id="IPR017853">
    <property type="entry name" value="GH"/>
</dbReference>
<evidence type="ECO:0000256" key="17">
    <source>
        <dbReference type="RuleBase" id="RU361153"/>
    </source>
</evidence>
<gene>
    <name evidence="20" type="ORF">NKR23_g2265</name>
</gene>
<organism evidence="20 21">
    <name type="scientific">Pleurostoma richardsiae</name>
    <dbReference type="NCBI Taxonomy" id="41990"/>
    <lineage>
        <taxon>Eukaryota</taxon>
        <taxon>Fungi</taxon>
        <taxon>Dikarya</taxon>
        <taxon>Ascomycota</taxon>
        <taxon>Pezizomycotina</taxon>
        <taxon>Sordariomycetes</taxon>
        <taxon>Sordariomycetidae</taxon>
        <taxon>Calosphaeriales</taxon>
        <taxon>Pleurostomataceae</taxon>
        <taxon>Pleurostoma</taxon>
    </lineage>
</organism>
<feature type="signal peptide" evidence="18">
    <location>
        <begin position="1"/>
        <end position="19"/>
    </location>
</feature>
<comment type="function">
    <text evidence="12">Beta-glucanases participate in the metabolism of beta-glucan, the main structural component of the cell wall. Acts on lutean, pustulan and 1,6-oligo-beta-D-glucosides.</text>
</comment>
<keyword evidence="6" id="KW-0325">Glycoprotein</keyword>
<dbReference type="GO" id="GO:0005576">
    <property type="term" value="C:extracellular region"/>
    <property type="evidence" value="ECO:0007669"/>
    <property type="project" value="UniProtKB-SubCell"/>
</dbReference>
<evidence type="ECO:0000256" key="11">
    <source>
        <dbReference type="ARBA" id="ARBA00036633"/>
    </source>
</evidence>
<evidence type="ECO:0000256" key="12">
    <source>
        <dbReference type="ARBA" id="ARBA00037628"/>
    </source>
</evidence>
<dbReference type="GO" id="GO:0004338">
    <property type="term" value="F:glucan exo-1,3-beta-glucosidase activity"/>
    <property type="evidence" value="ECO:0007669"/>
    <property type="project" value="TreeGrafter"/>
</dbReference>
<evidence type="ECO:0000313" key="20">
    <source>
        <dbReference type="EMBL" id="KAJ9155054.1"/>
    </source>
</evidence>
<evidence type="ECO:0000256" key="4">
    <source>
        <dbReference type="ARBA" id="ARBA00022729"/>
    </source>
</evidence>
<evidence type="ECO:0000256" key="5">
    <source>
        <dbReference type="ARBA" id="ARBA00022801"/>
    </source>
</evidence>
<comment type="caution">
    <text evidence="20">The sequence shown here is derived from an EMBL/GenBank/DDBJ whole genome shotgun (WGS) entry which is preliminary data.</text>
</comment>
<evidence type="ECO:0000256" key="9">
    <source>
        <dbReference type="ARBA" id="ARBA00023316"/>
    </source>
</evidence>
<evidence type="ECO:0000256" key="14">
    <source>
        <dbReference type="ARBA" id="ARBA00041472"/>
    </source>
</evidence>
<dbReference type="PANTHER" id="PTHR31297:SF39">
    <property type="entry name" value="GLUCAN ENDO-1,6-BETA-GLUCOSIDASE B"/>
    <property type="match status" value="1"/>
</dbReference>
<dbReference type="SUPFAM" id="SSF51445">
    <property type="entry name" value="(Trans)glycosidases"/>
    <property type="match status" value="1"/>
</dbReference>
<keyword evidence="4 18" id="KW-0732">Signal</keyword>
<keyword evidence="3" id="KW-0964">Secreted</keyword>
<protein>
    <recommendedName>
        <fullName evidence="13">glucan endo-1,6-beta-glucosidase</fullName>
        <ecNumber evidence="13">3.2.1.75</ecNumber>
    </recommendedName>
    <alternativeName>
        <fullName evidence="15">Beta-1,6-glucanase B</fullName>
    </alternativeName>
    <alternativeName>
        <fullName evidence="14">Endo-1,6-beta-D-glucanase B</fullName>
    </alternativeName>
    <alternativeName>
        <fullName evidence="16">Endo-1,6-beta-glucanase B</fullName>
    </alternativeName>
</protein>